<evidence type="ECO:0000313" key="6">
    <source>
        <dbReference type="EMBL" id="KZT70147.1"/>
    </source>
</evidence>
<dbReference type="GO" id="GO:0006260">
    <property type="term" value="P:DNA replication"/>
    <property type="evidence" value="ECO:0007669"/>
    <property type="project" value="TreeGrafter"/>
</dbReference>
<dbReference type="GO" id="GO:0006289">
    <property type="term" value="P:nucleotide-excision repair"/>
    <property type="evidence" value="ECO:0007669"/>
    <property type="project" value="TreeGrafter"/>
</dbReference>
<feature type="domain" description="Replication protein A C-terminal" evidence="5">
    <location>
        <begin position="175"/>
        <end position="270"/>
    </location>
</feature>
<proteinExistence type="inferred from homology"/>
<sequence length="297" mass="33291">MDGMAASGSTTRQDVSSNDVKQALRPLTIRQIMHAERAHSTAPFMLDNTELGEITIVAHLFSPPDMRIPYSTYKLEDGSGRITAKEWLSDENELRDARLKFRAEEPFVQRYVRVRGILDEFRGTKSIKVNTIRDCTDPHEHLFHFLECCAVAKFYETGRALRPPSTLNRIQQTAPEAQDITMDNTTNNMSTLTLNEPPAAVSPNTHRRVSRDPLSHLDTLQRGIIQAILNGTHTAGGVHVTEIARAVSRLMSSPNDISSALDYLLDEGYIECPVDVHHCTLTSRCRLTNVHYTLPAN</sequence>
<dbReference type="SUPFAM" id="SSF50249">
    <property type="entry name" value="Nucleic acid-binding proteins"/>
    <property type="match status" value="1"/>
</dbReference>
<evidence type="ECO:0000256" key="2">
    <source>
        <dbReference type="ARBA" id="ARBA00007815"/>
    </source>
</evidence>
<name>A0A165R0I4_9APHY</name>
<comment type="subcellular location">
    <subcellularLocation>
        <location evidence="1">Nucleus</location>
    </subcellularLocation>
</comment>
<comment type="similarity">
    <text evidence="2">Belongs to the replication factor A protein 2 family.</text>
</comment>
<dbReference type="PANTHER" id="PTHR13989">
    <property type="entry name" value="REPLICATION PROTEIN A-RELATED"/>
    <property type="match status" value="1"/>
</dbReference>
<dbReference type="InterPro" id="IPR012340">
    <property type="entry name" value="NA-bd_OB-fold"/>
</dbReference>
<dbReference type="GO" id="GO:0005662">
    <property type="term" value="C:DNA replication factor A complex"/>
    <property type="evidence" value="ECO:0007669"/>
    <property type="project" value="TreeGrafter"/>
</dbReference>
<dbReference type="InterPro" id="IPR036388">
    <property type="entry name" value="WH-like_DNA-bd_sf"/>
</dbReference>
<dbReference type="Gene3D" id="1.10.10.10">
    <property type="entry name" value="Winged helix-like DNA-binding domain superfamily/Winged helix DNA-binding domain"/>
    <property type="match status" value="1"/>
</dbReference>
<protein>
    <recommendedName>
        <fullName evidence="5">Replication protein A C-terminal domain-containing protein</fullName>
    </recommendedName>
</protein>
<evidence type="ECO:0000313" key="7">
    <source>
        <dbReference type="Proteomes" id="UP000076727"/>
    </source>
</evidence>
<evidence type="ECO:0000256" key="3">
    <source>
        <dbReference type="ARBA" id="ARBA00023125"/>
    </source>
</evidence>
<dbReference type="Pfam" id="PF08784">
    <property type="entry name" value="RPA_C"/>
    <property type="match status" value="1"/>
</dbReference>
<dbReference type="EMBL" id="KV429053">
    <property type="protein sequence ID" value="KZT70147.1"/>
    <property type="molecule type" value="Genomic_DNA"/>
</dbReference>
<dbReference type="Gene3D" id="2.40.50.140">
    <property type="entry name" value="Nucleic acid-binding proteins"/>
    <property type="match status" value="1"/>
</dbReference>
<accession>A0A165R0I4</accession>
<dbReference type="GO" id="GO:0000724">
    <property type="term" value="P:double-strand break repair via homologous recombination"/>
    <property type="evidence" value="ECO:0007669"/>
    <property type="project" value="TreeGrafter"/>
</dbReference>
<organism evidence="6 7">
    <name type="scientific">Daedalea quercina L-15889</name>
    <dbReference type="NCBI Taxonomy" id="1314783"/>
    <lineage>
        <taxon>Eukaryota</taxon>
        <taxon>Fungi</taxon>
        <taxon>Dikarya</taxon>
        <taxon>Basidiomycota</taxon>
        <taxon>Agaricomycotina</taxon>
        <taxon>Agaricomycetes</taxon>
        <taxon>Polyporales</taxon>
        <taxon>Fomitopsis</taxon>
    </lineage>
</organism>
<keyword evidence="4" id="KW-0539">Nucleus</keyword>
<evidence type="ECO:0000256" key="4">
    <source>
        <dbReference type="ARBA" id="ARBA00023242"/>
    </source>
</evidence>
<dbReference type="GO" id="GO:0000781">
    <property type="term" value="C:chromosome, telomeric region"/>
    <property type="evidence" value="ECO:0007669"/>
    <property type="project" value="TreeGrafter"/>
</dbReference>
<dbReference type="GO" id="GO:0003697">
    <property type="term" value="F:single-stranded DNA binding"/>
    <property type="evidence" value="ECO:0007669"/>
    <property type="project" value="TreeGrafter"/>
</dbReference>
<keyword evidence="3" id="KW-0238">DNA-binding</keyword>
<keyword evidence="7" id="KW-1185">Reference proteome</keyword>
<dbReference type="STRING" id="1314783.A0A165R0I4"/>
<dbReference type="OrthoDB" id="25571at2759"/>
<dbReference type="AlphaFoldDB" id="A0A165R0I4"/>
<dbReference type="GO" id="GO:0035861">
    <property type="term" value="C:site of double-strand break"/>
    <property type="evidence" value="ECO:0007669"/>
    <property type="project" value="TreeGrafter"/>
</dbReference>
<dbReference type="Proteomes" id="UP000076727">
    <property type="component" value="Unassembled WGS sequence"/>
</dbReference>
<reference evidence="6 7" key="1">
    <citation type="journal article" date="2016" name="Mol. Biol. Evol.">
        <title>Comparative Genomics of Early-Diverging Mushroom-Forming Fungi Provides Insights into the Origins of Lignocellulose Decay Capabilities.</title>
        <authorList>
            <person name="Nagy L.G."/>
            <person name="Riley R."/>
            <person name="Tritt A."/>
            <person name="Adam C."/>
            <person name="Daum C."/>
            <person name="Floudas D."/>
            <person name="Sun H."/>
            <person name="Yadav J.S."/>
            <person name="Pangilinan J."/>
            <person name="Larsson K.H."/>
            <person name="Matsuura K."/>
            <person name="Barry K."/>
            <person name="Labutti K."/>
            <person name="Kuo R."/>
            <person name="Ohm R.A."/>
            <person name="Bhattacharya S.S."/>
            <person name="Shirouzu T."/>
            <person name="Yoshinaga Y."/>
            <person name="Martin F.M."/>
            <person name="Grigoriev I.V."/>
            <person name="Hibbett D.S."/>
        </authorList>
    </citation>
    <scope>NUCLEOTIDE SEQUENCE [LARGE SCALE GENOMIC DNA]</scope>
    <source>
        <strain evidence="6 7">L-15889</strain>
    </source>
</reference>
<dbReference type="InterPro" id="IPR014892">
    <property type="entry name" value="RPA_C"/>
</dbReference>
<dbReference type="InterPro" id="IPR040260">
    <property type="entry name" value="RFA2-like"/>
</dbReference>
<gene>
    <name evidence="6" type="ORF">DAEQUDRAFT_725775</name>
</gene>
<dbReference type="PANTHER" id="PTHR13989:SF16">
    <property type="entry name" value="REPLICATION PROTEIN A2"/>
    <property type="match status" value="1"/>
</dbReference>
<evidence type="ECO:0000259" key="5">
    <source>
        <dbReference type="Pfam" id="PF08784"/>
    </source>
</evidence>
<evidence type="ECO:0000256" key="1">
    <source>
        <dbReference type="ARBA" id="ARBA00004123"/>
    </source>
</evidence>